<name>A0AAW0PAR6_9GOBI</name>
<feature type="compositionally biased region" description="Basic and acidic residues" evidence="1">
    <location>
        <begin position="122"/>
        <end position="149"/>
    </location>
</feature>
<keyword evidence="3" id="KW-1185">Reference proteome</keyword>
<comment type="caution">
    <text evidence="2">The sequence shown here is derived from an EMBL/GenBank/DDBJ whole genome shotgun (WGS) entry which is preliminary data.</text>
</comment>
<feature type="compositionally biased region" description="Polar residues" evidence="1">
    <location>
        <begin position="13"/>
        <end position="33"/>
    </location>
</feature>
<feature type="compositionally biased region" description="Basic and acidic residues" evidence="1">
    <location>
        <begin position="1"/>
        <end position="10"/>
    </location>
</feature>
<feature type="region of interest" description="Disordered" evidence="1">
    <location>
        <begin position="1"/>
        <end position="149"/>
    </location>
</feature>
<accession>A0AAW0PAR6</accession>
<dbReference type="Proteomes" id="UP001460270">
    <property type="component" value="Unassembled WGS sequence"/>
</dbReference>
<dbReference type="EMBL" id="JBBPFD010000006">
    <property type="protein sequence ID" value="KAK7922186.1"/>
    <property type="molecule type" value="Genomic_DNA"/>
</dbReference>
<gene>
    <name evidence="2" type="ORF">WMY93_009088</name>
</gene>
<organism evidence="2 3">
    <name type="scientific">Mugilogobius chulae</name>
    <name type="common">yellowstripe goby</name>
    <dbReference type="NCBI Taxonomy" id="88201"/>
    <lineage>
        <taxon>Eukaryota</taxon>
        <taxon>Metazoa</taxon>
        <taxon>Chordata</taxon>
        <taxon>Craniata</taxon>
        <taxon>Vertebrata</taxon>
        <taxon>Euteleostomi</taxon>
        <taxon>Actinopterygii</taxon>
        <taxon>Neopterygii</taxon>
        <taxon>Teleostei</taxon>
        <taxon>Neoteleostei</taxon>
        <taxon>Acanthomorphata</taxon>
        <taxon>Gobiaria</taxon>
        <taxon>Gobiiformes</taxon>
        <taxon>Gobioidei</taxon>
        <taxon>Gobiidae</taxon>
        <taxon>Gobionellinae</taxon>
        <taxon>Mugilogobius</taxon>
    </lineage>
</organism>
<evidence type="ECO:0000256" key="1">
    <source>
        <dbReference type="SAM" id="MobiDB-lite"/>
    </source>
</evidence>
<protein>
    <submittedName>
        <fullName evidence="2">Uncharacterized protein</fullName>
    </submittedName>
</protein>
<evidence type="ECO:0000313" key="3">
    <source>
        <dbReference type="Proteomes" id="UP001460270"/>
    </source>
</evidence>
<dbReference type="AlphaFoldDB" id="A0AAW0PAR6"/>
<proteinExistence type="predicted"/>
<reference evidence="3" key="1">
    <citation type="submission" date="2024-04" db="EMBL/GenBank/DDBJ databases">
        <title>Salinicola lusitanus LLJ914,a marine bacterium isolated from the Okinawa Trough.</title>
        <authorList>
            <person name="Li J."/>
        </authorList>
    </citation>
    <scope>NUCLEOTIDE SEQUENCE [LARGE SCALE GENOMIC DNA]</scope>
</reference>
<sequence>MGRCKPRDDFEIAQTTTHANSKHPNLSRRQLYSHSRIHGGADPHHAPKPPIPIFSQPTPRTDLFPTPPIEVCSAHHHHNHQPRQPALHATSGARTADPSLSKEEEGEPGANSDSNRGLPKRATGDRPLYHLWESHRLTSEGRERTTCSA</sequence>
<evidence type="ECO:0000313" key="2">
    <source>
        <dbReference type="EMBL" id="KAK7922186.1"/>
    </source>
</evidence>